<dbReference type="AlphaFoldDB" id="G7E5Z7"/>
<dbReference type="EMBL" id="BABT02000150">
    <property type="protein sequence ID" value="GAA98257.1"/>
    <property type="molecule type" value="Genomic_DNA"/>
</dbReference>
<dbReference type="CDD" id="cd11296">
    <property type="entry name" value="O-FucT_like"/>
    <property type="match status" value="1"/>
</dbReference>
<dbReference type="HOGENOM" id="CLU_026393_1_0_1"/>
<dbReference type="eggNOG" id="ENOG502RZSM">
    <property type="taxonomic scope" value="Eukaryota"/>
</dbReference>
<reference evidence="1 2" key="1">
    <citation type="journal article" date="2011" name="J. Gen. Appl. Microbiol.">
        <title>Draft genome sequencing of the enigmatic basidiomycete Mixia osmundae.</title>
        <authorList>
            <person name="Nishida H."/>
            <person name="Nagatsuka Y."/>
            <person name="Sugiyama J."/>
        </authorList>
    </citation>
    <scope>NUCLEOTIDE SEQUENCE [LARGE SCALE GENOMIC DNA]</scope>
    <source>
        <strain evidence="2">CBS 9802 / IAM 14324 / JCM 22182 / KY 12970</strain>
    </source>
</reference>
<dbReference type="Gene3D" id="3.40.50.11350">
    <property type="match status" value="1"/>
</dbReference>
<comment type="caution">
    <text evidence="1">The sequence shown here is derived from an EMBL/GenBank/DDBJ whole genome shotgun (WGS) entry which is preliminary data.</text>
</comment>
<organism evidence="1 2">
    <name type="scientific">Mixia osmundae (strain CBS 9802 / IAM 14324 / JCM 22182 / KY 12970)</name>
    <dbReference type="NCBI Taxonomy" id="764103"/>
    <lineage>
        <taxon>Eukaryota</taxon>
        <taxon>Fungi</taxon>
        <taxon>Dikarya</taxon>
        <taxon>Basidiomycota</taxon>
        <taxon>Pucciniomycotina</taxon>
        <taxon>Mixiomycetes</taxon>
        <taxon>Mixiales</taxon>
        <taxon>Mixiaceae</taxon>
        <taxon>Mixia</taxon>
    </lineage>
</organism>
<name>G7E5Z7_MIXOS</name>
<dbReference type="Proteomes" id="UP000009131">
    <property type="component" value="Unassembled WGS sequence"/>
</dbReference>
<accession>G7E5Z7</accession>
<dbReference type="OrthoDB" id="3345970at2759"/>
<dbReference type="STRING" id="764103.G7E5Z7"/>
<evidence type="ECO:0000313" key="2">
    <source>
        <dbReference type="Proteomes" id="UP000009131"/>
    </source>
</evidence>
<sequence length="618" mass="69930">MSSLAHVRSRKARIICIAIVAVSLGALALYASAVEYDVRALSDFHQSWTGVRAPDRPPRPDLDELDAVQYEKITSALETSQEWAKPRPLSRQAIRQMVGPGAKFVIKDYPLQVGWNNIRYHIETVLGLAMLLNRTAIIPEAIWIQTCIADEETCSTLAAQHHEHRKGLPWGGWNKDGTIWRVGIRHFLDLDRLRAHQPVITALEYYDLIGFGVKTLPPSGLLDTDRFRPANATRNRRRPTLREIKGPEFEHRPRVRVDRILAKLNHEDVDGLYPALTALNVSRMLSGVNTLKLDDMIREYDLHDTMYYNETAQINRTSTYRVNITEEEALEISGESSLAKNATRLINETELIEVVFNRTERMPANVTRLGYVLEDLGYTSLFTHNQSLVMCKAVTEELIEIAPSDQLDDFVEDFGSASEDLLYFSGDIHDQRKPSGMRFSTEAARAAYMAIVLKAVRPTRTVLQVADNIADAMRDRLQGRVYLSAHMRRGDFVQIAWAQRQSYQDHLALVLDNLAVARADLTLRFHPDDQPGPNDPFYLATDERDPEALDYFRRNGAILQSDLITSHDRAILGPSQHFGDLVALVDQQVLARSAFFFGSHCTRHASTDMTRCSAQISI</sequence>
<evidence type="ECO:0000313" key="1">
    <source>
        <dbReference type="EMBL" id="GAA98257.1"/>
    </source>
</evidence>
<reference evidence="1 2" key="2">
    <citation type="journal article" date="2012" name="Open Biol.">
        <title>Characteristics of nucleosomes and linker DNA regions on the genome of the basidiomycete Mixia osmundae revealed by mono- and dinucleosome mapping.</title>
        <authorList>
            <person name="Nishida H."/>
            <person name="Kondo S."/>
            <person name="Matsumoto T."/>
            <person name="Suzuki Y."/>
            <person name="Yoshikawa H."/>
            <person name="Taylor T.D."/>
            <person name="Sugiyama J."/>
        </authorList>
    </citation>
    <scope>NUCLEOTIDE SEQUENCE [LARGE SCALE GENOMIC DNA]</scope>
    <source>
        <strain evidence="2">CBS 9802 / IAM 14324 / JCM 22182 / KY 12970</strain>
    </source>
</reference>
<protein>
    <submittedName>
        <fullName evidence="1">Uncharacterized protein</fullName>
    </submittedName>
</protein>
<proteinExistence type="predicted"/>
<gene>
    <name evidence="1" type="primary">Mo04940</name>
    <name evidence="1" type="ORF">E5Q_04940</name>
</gene>
<dbReference type="InParanoid" id="G7E5Z7"/>
<keyword evidence="2" id="KW-1185">Reference proteome</keyword>